<comment type="caution">
    <text evidence="7">The sequence shown here is derived from an EMBL/GenBank/DDBJ whole genome shotgun (WGS) entry which is preliminary data.</text>
</comment>
<dbReference type="RefSeq" id="WP_223417859.1">
    <property type="nucleotide sequence ID" value="NZ_JAIPME010000002.1"/>
</dbReference>
<feature type="binding site" evidence="6">
    <location>
        <position position="161"/>
    </location>
    <ligand>
        <name>substrate</name>
    </ligand>
</feature>
<comment type="subunit">
    <text evidence="2 6">Homotetramer.</text>
</comment>
<keyword evidence="6" id="KW-0007">Acetylation</keyword>
<gene>
    <name evidence="6 7" type="primary">glsA</name>
    <name evidence="7" type="ORF">K8P03_01715</name>
</gene>
<dbReference type="HAMAP" id="MF_00313">
    <property type="entry name" value="Glutaminase"/>
    <property type="match status" value="1"/>
</dbReference>
<dbReference type="InterPro" id="IPR015868">
    <property type="entry name" value="Glutaminase"/>
</dbReference>
<reference evidence="7 8" key="1">
    <citation type="submission" date="2021-08" db="EMBL/GenBank/DDBJ databases">
        <title>FDA dAtabase for Regulatory Grade micrObial Sequences (FDA-ARGOS): Supporting development and validation of Infectious Disease Dx tests.</title>
        <authorList>
            <person name="Sproer C."/>
            <person name="Gronow S."/>
            <person name="Severitt S."/>
            <person name="Schroder I."/>
            <person name="Tallon L."/>
            <person name="Sadzewicz L."/>
            <person name="Zhao X."/>
            <person name="Boylan J."/>
            <person name="Ott S."/>
            <person name="Bowen H."/>
            <person name="Vavikolanu K."/>
            <person name="Hazen T."/>
            <person name="Aluvathingal J."/>
            <person name="Nadendla S."/>
            <person name="Lowell S."/>
            <person name="Myers T."/>
            <person name="Yan Y."/>
            <person name="Sichtig H."/>
        </authorList>
    </citation>
    <scope>NUCLEOTIDE SEQUENCE [LARGE SCALE GENOMIC DNA]</scope>
    <source>
        <strain evidence="7 8">FDAARGOS_1460</strain>
    </source>
</reference>
<proteinExistence type="inferred from homology"/>
<feature type="binding site" evidence="6">
    <location>
        <position position="244"/>
    </location>
    <ligand>
        <name>substrate</name>
    </ligand>
</feature>
<dbReference type="Pfam" id="PF04960">
    <property type="entry name" value="Glutaminase"/>
    <property type="match status" value="1"/>
</dbReference>
<dbReference type="EC" id="3.5.1.2" evidence="3 6"/>
<dbReference type="NCBIfam" id="TIGR03814">
    <property type="entry name" value="Gln_ase"/>
    <property type="match status" value="1"/>
</dbReference>
<protein>
    <recommendedName>
        <fullName evidence="3 6">Glutaminase</fullName>
        <ecNumber evidence="3 6">3.5.1.2</ecNumber>
    </recommendedName>
</protein>
<evidence type="ECO:0000313" key="8">
    <source>
        <dbReference type="Proteomes" id="UP000734271"/>
    </source>
</evidence>
<dbReference type="PANTHER" id="PTHR12544">
    <property type="entry name" value="GLUTAMINASE"/>
    <property type="match status" value="1"/>
</dbReference>
<dbReference type="SUPFAM" id="SSF56601">
    <property type="entry name" value="beta-lactamase/transpeptidase-like"/>
    <property type="match status" value="1"/>
</dbReference>
<keyword evidence="8" id="KW-1185">Reference proteome</keyword>
<dbReference type="InterPro" id="IPR012338">
    <property type="entry name" value="Beta-lactam/transpept-like"/>
</dbReference>
<evidence type="ECO:0000256" key="1">
    <source>
        <dbReference type="ARBA" id="ARBA00011076"/>
    </source>
</evidence>
<comment type="similarity">
    <text evidence="1 6">Belongs to the glutaminase family.</text>
</comment>
<dbReference type="GO" id="GO:0004359">
    <property type="term" value="F:glutaminase activity"/>
    <property type="evidence" value="ECO:0007669"/>
    <property type="project" value="UniProtKB-EC"/>
</dbReference>
<evidence type="ECO:0000313" key="7">
    <source>
        <dbReference type="EMBL" id="MBZ2386022.1"/>
    </source>
</evidence>
<evidence type="ECO:0000256" key="2">
    <source>
        <dbReference type="ARBA" id="ARBA00011881"/>
    </source>
</evidence>
<dbReference type="Gene3D" id="3.40.710.10">
    <property type="entry name" value="DD-peptidase/beta-lactamase superfamily"/>
    <property type="match status" value="1"/>
</dbReference>
<organism evidence="7 8">
    <name type="scientific">Anaerococcus murdochii</name>
    <dbReference type="NCBI Taxonomy" id="411577"/>
    <lineage>
        <taxon>Bacteria</taxon>
        <taxon>Bacillati</taxon>
        <taxon>Bacillota</taxon>
        <taxon>Tissierellia</taxon>
        <taxon>Tissierellales</taxon>
        <taxon>Peptoniphilaceae</taxon>
        <taxon>Anaerococcus</taxon>
    </lineage>
</organism>
<dbReference type="Proteomes" id="UP000734271">
    <property type="component" value="Unassembled WGS sequence"/>
</dbReference>
<feature type="binding site" evidence="6">
    <location>
        <position position="192"/>
    </location>
    <ligand>
        <name>substrate</name>
    </ligand>
</feature>
<feature type="binding site" evidence="6">
    <location>
        <position position="68"/>
    </location>
    <ligand>
        <name>substrate</name>
    </ligand>
</feature>
<accession>A0ABS7SWV5</accession>
<comment type="catalytic activity">
    <reaction evidence="5 6">
        <text>L-glutamine + H2O = L-glutamate + NH4(+)</text>
        <dbReference type="Rhea" id="RHEA:15889"/>
        <dbReference type="ChEBI" id="CHEBI:15377"/>
        <dbReference type="ChEBI" id="CHEBI:28938"/>
        <dbReference type="ChEBI" id="CHEBI:29985"/>
        <dbReference type="ChEBI" id="CHEBI:58359"/>
        <dbReference type="EC" id="3.5.1.2"/>
    </reaction>
</comment>
<feature type="binding site" evidence="6">
    <location>
        <position position="262"/>
    </location>
    <ligand>
        <name>substrate</name>
    </ligand>
</feature>
<evidence type="ECO:0000256" key="4">
    <source>
        <dbReference type="ARBA" id="ARBA00022801"/>
    </source>
</evidence>
<keyword evidence="4 6" id="KW-0378">Hydrolase</keyword>
<dbReference type="EMBL" id="JAIPME010000002">
    <property type="protein sequence ID" value="MBZ2386022.1"/>
    <property type="molecule type" value="Genomic_DNA"/>
</dbReference>
<feature type="binding site" evidence="6">
    <location>
        <position position="116"/>
    </location>
    <ligand>
        <name>substrate</name>
    </ligand>
</feature>
<evidence type="ECO:0000256" key="6">
    <source>
        <dbReference type="HAMAP-Rule" id="MF_00313"/>
    </source>
</evidence>
<sequence>MFFDRNEIDRRIRQSIVKSEKFIGKGEVASYIPELLNVDPDTFALAITSTTGDTYSYGEVDKEFSIQSISKILDLLVALHDNTIIEVYSKVGSEPTKFEFNSLVPITDKPANPFINAGAITTSSMIRGRDAEDKFKRILDFYNMISGTDKARLMEDIYKSEMETSDRNKAIAYYLKSKDIFDEDPNEILDLYIRSCSIGTNVVDLSHFGAVLANKGFGLYETRDLIPESIVSIIVSQMSSCGMYEKSGRYLMDVGIPSKSGVSGAILGIVPGLCGIAVYSPRLDKTGNSVRGMELLKILSYELDLNIFIR</sequence>
<feature type="binding site" evidence="6">
    <location>
        <position position="168"/>
    </location>
    <ligand>
        <name>substrate</name>
    </ligand>
</feature>
<evidence type="ECO:0000256" key="5">
    <source>
        <dbReference type="ARBA" id="ARBA00049534"/>
    </source>
</evidence>
<evidence type="ECO:0000256" key="3">
    <source>
        <dbReference type="ARBA" id="ARBA00012918"/>
    </source>
</evidence>
<dbReference type="PANTHER" id="PTHR12544:SF29">
    <property type="entry name" value="GLUTAMINASE"/>
    <property type="match status" value="1"/>
</dbReference>
<name>A0ABS7SWV5_9FIRM</name>